<dbReference type="AlphaFoldDB" id="A0A8J2SVN9"/>
<sequence>MRRMEANKIDHVILETVDKQLVEGRSTQPAPSPTKSVLTRATSPPIGRTGRHLAALGPSEEPQAVSTWLRQYRRIADYSSISQTRSFYMGNPPEENSTIANMVPRLEYNLKARQLQRIKFGEVLSSGGARYPLMEHKRDADRLYEVHGKPLYELEALEAVATSPRGTAPIDAFDQDAHWSQRLAMVPTHAMLAKQATKLADLKHKRHTAAPPAPWCLGERKRLCTNSMASLGWNTESTLLPKKAKKIAAPNTSMGALKDEVFAASMTAAAAGGKGKYARGTASRRRTDADDLDSAGRKRPRRREARRAREEGDDDDRAAASRRKLEAKARLYDDLRRGEARAPAEFLVTFDDAGAAPPPARVAEQESGGTRWAWGRGEAEAPPSMSGAELLDVAARRAAADRARDERPDNDDDAAPRSDTAVKSQWEKTLNRDEKSHLGEIHAEAERERAAAPARQAQEKARVAGLARLIGRLEKDK</sequence>
<name>A0A8J2SVN9_9STRA</name>
<feature type="compositionally biased region" description="Basic and acidic residues" evidence="1">
    <location>
        <begin position="394"/>
        <end position="407"/>
    </location>
</feature>
<dbReference type="EMBL" id="CAKKNE010000004">
    <property type="protein sequence ID" value="CAH0375287.1"/>
    <property type="molecule type" value="Genomic_DNA"/>
</dbReference>
<reference evidence="2" key="1">
    <citation type="submission" date="2021-11" db="EMBL/GenBank/DDBJ databases">
        <authorList>
            <consortium name="Genoscope - CEA"/>
            <person name="William W."/>
        </authorList>
    </citation>
    <scope>NUCLEOTIDE SEQUENCE</scope>
</reference>
<keyword evidence="3" id="KW-1185">Reference proteome</keyword>
<dbReference type="Proteomes" id="UP000789595">
    <property type="component" value="Unassembled WGS sequence"/>
</dbReference>
<feature type="compositionally biased region" description="Polar residues" evidence="1">
    <location>
        <begin position="25"/>
        <end position="42"/>
    </location>
</feature>
<feature type="region of interest" description="Disordered" evidence="1">
    <location>
        <begin position="273"/>
        <end position="321"/>
    </location>
</feature>
<evidence type="ECO:0000313" key="2">
    <source>
        <dbReference type="EMBL" id="CAH0375287.1"/>
    </source>
</evidence>
<feature type="region of interest" description="Disordered" evidence="1">
    <location>
        <begin position="394"/>
        <end position="462"/>
    </location>
</feature>
<accession>A0A8J2SVN9</accession>
<evidence type="ECO:0000313" key="3">
    <source>
        <dbReference type="Proteomes" id="UP000789595"/>
    </source>
</evidence>
<gene>
    <name evidence="2" type="ORF">PECAL_4P26140</name>
</gene>
<feature type="region of interest" description="Disordered" evidence="1">
    <location>
        <begin position="21"/>
        <end position="46"/>
    </location>
</feature>
<evidence type="ECO:0000256" key="1">
    <source>
        <dbReference type="SAM" id="MobiDB-lite"/>
    </source>
</evidence>
<organism evidence="2 3">
    <name type="scientific">Pelagomonas calceolata</name>
    <dbReference type="NCBI Taxonomy" id="35677"/>
    <lineage>
        <taxon>Eukaryota</taxon>
        <taxon>Sar</taxon>
        <taxon>Stramenopiles</taxon>
        <taxon>Ochrophyta</taxon>
        <taxon>Pelagophyceae</taxon>
        <taxon>Pelagomonadales</taxon>
        <taxon>Pelagomonadaceae</taxon>
        <taxon>Pelagomonas</taxon>
    </lineage>
</organism>
<protein>
    <submittedName>
        <fullName evidence="2">Uncharacterized protein</fullName>
    </submittedName>
</protein>
<feature type="compositionally biased region" description="Basic and acidic residues" evidence="1">
    <location>
        <begin position="425"/>
        <end position="450"/>
    </location>
</feature>
<proteinExistence type="predicted"/>
<feature type="compositionally biased region" description="Basic residues" evidence="1">
    <location>
        <begin position="297"/>
        <end position="306"/>
    </location>
</feature>
<comment type="caution">
    <text evidence="2">The sequence shown here is derived from an EMBL/GenBank/DDBJ whole genome shotgun (WGS) entry which is preliminary data.</text>
</comment>